<feature type="signal peptide" evidence="1">
    <location>
        <begin position="1"/>
        <end position="20"/>
    </location>
</feature>
<evidence type="ECO:0000256" key="1">
    <source>
        <dbReference type="SAM" id="SignalP"/>
    </source>
</evidence>
<gene>
    <name evidence="2" type="ORF">Cvel_2500</name>
</gene>
<dbReference type="SUPFAM" id="SSF53335">
    <property type="entry name" value="S-adenosyl-L-methionine-dependent methyltransferases"/>
    <property type="match status" value="1"/>
</dbReference>
<organism evidence="2">
    <name type="scientific">Chromera velia CCMP2878</name>
    <dbReference type="NCBI Taxonomy" id="1169474"/>
    <lineage>
        <taxon>Eukaryota</taxon>
        <taxon>Sar</taxon>
        <taxon>Alveolata</taxon>
        <taxon>Colpodellida</taxon>
        <taxon>Chromeraceae</taxon>
        <taxon>Chromera</taxon>
    </lineage>
</organism>
<dbReference type="InterPro" id="IPR029063">
    <property type="entry name" value="SAM-dependent_MTases_sf"/>
</dbReference>
<reference evidence="2" key="1">
    <citation type="submission" date="2014-11" db="EMBL/GenBank/DDBJ databases">
        <authorList>
            <person name="Otto D Thomas"/>
            <person name="Naeem Raeece"/>
        </authorList>
    </citation>
    <scope>NUCLEOTIDE SEQUENCE</scope>
</reference>
<dbReference type="VEuPathDB" id="CryptoDB:Cvel_2500"/>
<feature type="chain" id="PRO_5005192551" description="Methyltransferase type 12 domain-containing protein" evidence="1">
    <location>
        <begin position="21"/>
        <end position="371"/>
    </location>
</feature>
<dbReference type="Gene3D" id="3.40.50.150">
    <property type="entry name" value="Vaccinia Virus protein VP39"/>
    <property type="match status" value="1"/>
</dbReference>
<sequence>MAVSLLPLLPIAFLFGSCKAAGGGSAAPLSVFQTGWSAYERMVDAEILDHSRLCRLIAQHLSSKLQTRSSAGSTSSDFRVLDLGSGDSKHFLKILNEVAVLLSSSAQTPIPSSSSSLHYTGVDSSSFALGLADKALRAYQTETGKSTNDDAGGRGAKLQIKSFALIESDLTEFVSASVEADPSSSSFPFPFFAAAAAADGGGPASSPEAKGSPGAAGSDFDLVLASFVLHHLDDSGKADCLRNVRGLIRQGGWLVVADVFLKEGHSREEYIKELWEDVDSPRWTEVFTETERQMLWTHMESSDFPSSISQYRQWGLHGGFSSVEVLGDLRWTCVVVADTQLGNSIEVYDPSQASDREASDFVTQTGRHSEL</sequence>
<proteinExistence type="predicted"/>
<dbReference type="EMBL" id="CDMZ01005942">
    <property type="protein sequence ID" value="CEM56106.1"/>
    <property type="molecule type" value="Genomic_DNA"/>
</dbReference>
<dbReference type="AlphaFoldDB" id="A0A0G4IFV3"/>
<evidence type="ECO:0000313" key="2">
    <source>
        <dbReference type="EMBL" id="CEM56106.1"/>
    </source>
</evidence>
<accession>A0A0G4IFV3</accession>
<dbReference type="Pfam" id="PF13489">
    <property type="entry name" value="Methyltransf_23"/>
    <property type="match status" value="1"/>
</dbReference>
<name>A0A0G4IFV3_9ALVE</name>
<protein>
    <recommendedName>
        <fullName evidence="3">Methyltransferase type 12 domain-containing protein</fullName>
    </recommendedName>
</protein>
<keyword evidence="1" id="KW-0732">Signal</keyword>
<evidence type="ECO:0008006" key="3">
    <source>
        <dbReference type="Google" id="ProtNLM"/>
    </source>
</evidence>